<sequence length="334" mass="36780">MRCSVNLLGALALILSGPLWAACPTADLLARLARMSKLPQQVVAAQLADDALLGPYARGHFDDTVHQPSRVGSSHQRQLDEQWLGLITPDIENRASRARQAARFDDDGLHLKGQSWGPASLSGLNLQQRLALKDGDNATLEHLLWQQALVTLAPNWLKEAGWPEEKIACSKALVENRLDRVWLMQRLGVSTDPHHPSPALDALAKAVSSDDIAAYYQAHQGDFRQLAAVDARLFEADSAANINHRQPEITHLTRQEAQGQVLKTLAFVTPELGRSAVIRLPSGRYGQVEVLKRHYQQLAPDSESVAFVARQAIAKAQAKANWQALLVKLRQEAQ</sequence>
<organism evidence="2 3">
    <name type="scientific">Gallaecimonas pentaromativorans</name>
    <dbReference type="NCBI Taxonomy" id="584787"/>
    <lineage>
        <taxon>Bacteria</taxon>
        <taxon>Pseudomonadati</taxon>
        <taxon>Pseudomonadota</taxon>
        <taxon>Gammaproteobacteria</taxon>
        <taxon>Enterobacterales</taxon>
        <taxon>Gallaecimonadaceae</taxon>
        <taxon>Gallaecimonas</taxon>
    </lineage>
</organism>
<dbReference type="EMBL" id="RJUL01000006">
    <property type="protein sequence ID" value="ROQ25043.1"/>
    <property type="molecule type" value="Genomic_DNA"/>
</dbReference>
<keyword evidence="3" id="KW-1185">Reference proteome</keyword>
<accession>A0A3N1P925</accession>
<keyword evidence="1" id="KW-0732">Signal</keyword>
<comment type="caution">
    <text evidence="2">The sequence shown here is derived from an EMBL/GenBank/DDBJ whole genome shotgun (WGS) entry which is preliminary data.</text>
</comment>
<feature type="signal peptide" evidence="1">
    <location>
        <begin position="1"/>
        <end position="21"/>
    </location>
</feature>
<dbReference type="AlphaFoldDB" id="A0A3N1P925"/>
<dbReference type="RefSeq" id="WP_123421884.1">
    <property type="nucleotide sequence ID" value="NZ_RJUL01000006.1"/>
</dbReference>
<evidence type="ECO:0000313" key="2">
    <source>
        <dbReference type="EMBL" id="ROQ25043.1"/>
    </source>
</evidence>
<dbReference type="PROSITE" id="PS51257">
    <property type="entry name" value="PROKAR_LIPOPROTEIN"/>
    <property type="match status" value="1"/>
</dbReference>
<evidence type="ECO:0000313" key="3">
    <source>
        <dbReference type="Proteomes" id="UP000268033"/>
    </source>
</evidence>
<dbReference type="STRING" id="584787.GCA_001247655_03911"/>
<dbReference type="Proteomes" id="UP000268033">
    <property type="component" value="Unassembled WGS sequence"/>
</dbReference>
<evidence type="ECO:0000256" key="1">
    <source>
        <dbReference type="SAM" id="SignalP"/>
    </source>
</evidence>
<protein>
    <submittedName>
        <fullName evidence="2">Uncharacterized protein</fullName>
    </submittedName>
</protein>
<name>A0A3N1P925_9GAMM</name>
<feature type="chain" id="PRO_5018217396" evidence="1">
    <location>
        <begin position="22"/>
        <end position="334"/>
    </location>
</feature>
<gene>
    <name evidence="2" type="ORF">EDC28_106293</name>
</gene>
<reference evidence="2 3" key="1">
    <citation type="submission" date="2018-11" db="EMBL/GenBank/DDBJ databases">
        <title>Genomic Encyclopedia of Type Strains, Phase IV (KMG-IV): sequencing the most valuable type-strain genomes for metagenomic binning, comparative biology and taxonomic classification.</title>
        <authorList>
            <person name="Goeker M."/>
        </authorList>
    </citation>
    <scope>NUCLEOTIDE SEQUENCE [LARGE SCALE GENOMIC DNA]</scope>
    <source>
        <strain evidence="2 3">DSM 21945</strain>
    </source>
</reference>
<proteinExistence type="predicted"/>